<evidence type="ECO:0000313" key="9">
    <source>
        <dbReference type="Proteomes" id="UP000184112"/>
    </source>
</evidence>
<dbReference type="InterPro" id="IPR006665">
    <property type="entry name" value="OmpA-like"/>
</dbReference>
<dbReference type="GO" id="GO:0009279">
    <property type="term" value="C:cell outer membrane"/>
    <property type="evidence" value="ECO:0007669"/>
    <property type="project" value="UniProtKB-SubCell"/>
</dbReference>
<feature type="transmembrane region" description="Helical" evidence="6">
    <location>
        <begin position="7"/>
        <end position="25"/>
    </location>
</feature>
<keyword evidence="3" id="KW-0998">Cell outer membrane</keyword>
<evidence type="ECO:0000259" key="7">
    <source>
        <dbReference type="PROSITE" id="PS51123"/>
    </source>
</evidence>
<keyword evidence="6" id="KW-1133">Transmembrane helix</keyword>
<dbReference type="Proteomes" id="UP000184112">
    <property type="component" value="Unassembled WGS sequence"/>
</dbReference>
<dbReference type="Pfam" id="PF00691">
    <property type="entry name" value="OmpA"/>
    <property type="match status" value="2"/>
</dbReference>
<keyword evidence="2 4" id="KW-0472">Membrane</keyword>
<feature type="domain" description="OmpA-like" evidence="7">
    <location>
        <begin position="185"/>
        <end position="301"/>
    </location>
</feature>
<evidence type="ECO:0000256" key="5">
    <source>
        <dbReference type="SAM" id="MobiDB-lite"/>
    </source>
</evidence>
<sequence length="301" mass="33110">MSKKISYLLGIAVTIIIGTILYLQFCCNCCKAPQTVNQETVTAAPETKTNPFVLSGPEINYQCNDNFNFLQNSSSLITPVSDSITVGIEKLKEVLVKNPKQKITITGYALTDEKNTTTFENLALARAHDIKTFLISKGFPESQLETNGEIADSWKTTGDTLLGPLKFQFNELEAAVPDTVNWTALKEEINADPLVLYFNTNQSSDNLSKEEHQKVVKTAKYVNHVPASKVLVTGHSDNAGGREANVLLARKRAEFTKNYLVKNGIKASNIEVVSKGPDEPVSENETAQGRAKNRRSVVTIK</sequence>
<evidence type="ECO:0000256" key="6">
    <source>
        <dbReference type="SAM" id="Phobius"/>
    </source>
</evidence>
<dbReference type="InterPro" id="IPR036737">
    <property type="entry name" value="OmpA-like_sf"/>
</dbReference>
<comment type="subcellular location">
    <subcellularLocation>
        <location evidence="1">Cell outer membrane</location>
    </subcellularLocation>
</comment>
<organism evidence="8 9">
    <name type="scientific">Flavobacterium johnsoniae</name>
    <name type="common">Cytophaga johnsonae</name>
    <dbReference type="NCBI Taxonomy" id="986"/>
    <lineage>
        <taxon>Bacteria</taxon>
        <taxon>Pseudomonadati</taxon>
        <taxon>Bacteroidota</taxon>
        <taxon>Flavobacteriia</taxon>
        <taxon>Flavobacteriales</taxon>
        <taxon>Flavobacteriaceae</taxon>
        <taxon>Flavobacterium</taxon>
    </lineage>
</organism>
<evidence type="ECO:0000256" key="4">
    <source>
        <dbReference type="PROSITE-ProRule" id="PRU00473"/>
    </source>
</evidence>
<dbReference type="PANTHER" id="PTHR30329:SF21">
    <property type="entry name" value="LIPOPROTEIN YIAD-RELATED"/>
    <property type="match status" value="1"/>
</dbReference>
<dbReference type="SUPFAM" id="SSF103088">
    <property type="entry name" value="OmpA-like"/>
    <property type="match status" value="2"/>
</dbReference>
<dbReference type="InterPro" id="IPR006664">
    <property type="entry name" value="OMP_bac"/>
</dbReference>
<dbReference type="CDD" id="cd07185">
    <property type="entry name" value="OmpA_C-like"/>
    <property type="match status" value="1"/>
</dbReference>
<keyword evidence="6" id="KW-0812">Transmembrane</keyword>
<reference evidence="8 9" key="1">
    <citation type="submission" date="2016-11" db="EMBL/GenBank/DDBJ databases">
        <authorList>
            <person name="Jaros S."/>
            <person name="Januszkiewicz K."/>
            <person name="Wedrychowicz H."/>
        </authorList>
    </citation>
    <scope>NUCLEOTIDE SEQUENCE [LARGE SCALE GENOMIC DNA]</scope>
    <source>
        <strain evidence="8 9">DSM 6792</strain>
    </source>
</reference>
<proteinExistence type="predicted"/>
<dbReference type="Gene3D" id="3.30.1330.60">
    <property type="entry name" value="OmpA-like domain"/>
    <property type="match status" value="2"/>
</dbReference>
<dbReference type="RefSeq" id="WP_073411176.1">
    <property type="nucleotide sequence ID" value="NZ_FQWH01000015.1"/>
</dbReference>
<name>A0A1M5UZW5_FLAJO</name>
<dbReference type="PANTHER" id="PTHR30329">
    <property type="entry name" value="STATOR ELEMENT OF FLAGELLAR MOTOR COMPLEX"/>
    <property type="match status" value="1"/>
</dbReference>
<dbReference type="PROSITE" id="PS51123">
    <property type="entry name" value="OMPA_2"/>
    <property type="match status" value="1"/>
</dbReference>
<protein>
    <submittedName>
        <fullName evidence="8">Outer membrane protein OmpA</fullName>
    </submittedName>
</protein>
<feature type="region of interest" description="Disordered" evidence="5">
    <location>
        <begin position="275"/>
        <end position="301"/>
    </location>
</feature>
<evidence type="ECO:0000256" key="2">
    <source>
        <dbReference type="ARBA" id="ARBA00023136"/>
    </source>
</evidence>
<gene>
    <name evidence="8" type="ORF">SAMN05444388_11561</name>
</gene>
<evidence type="ECO:0000313" key="8">
    <source>
        <dbReference type="EMBL" id="SHH68466.1"/>
    </source>
</evidence>
<accession>A0A1M5UZW5</accession>
<dbReference type="AlphaFoldDB" id="A0A1M5UZW5"/>
<evidence type="ECO:0000256" key="3">
    <source>
        <dbReference type="ARBA" id="ARBA00023237"/>
    </source>
</evidence>
<dbReference type="PRINTS" id="PR01021">
    <property type="entry name" value="OMPADOMAIN"/>
</dbReference>
<dbReference type="InterPro" id="IPR050330">
    <property type="entry name" value="Bact_OuterMem_StrucFunc"/>
</dbReference>
<dbReference type="EMBL" id="FQWH01000015">
    <property type="protein sequence ID" value="SHH68466.1"/>
    <property type="molecule type" value="Genomic_DNA"/>
</dbReference>
<evidence type="ECO:0000256" key="1">
    <source>
        <dbReference type="ARBA" id="ARBA00004442"/>
    </source>
</evidence>